<organism evidence="4 5">
    <name type="scientific">Colletotrichum liriopes</name>
    <dbReference type="NCBI Taxonomy" id="708192"/>
    <lineage>
        <taxon>Eukaryota</taxon>
        <taxon>Fungi</taxon>
        <taxon>Dikarya</taxon>
        <taxon>Ascomycota</taxon>
        <taxon>Pezizomycotina</taxon>
        <taxon>Sordariomycetes</taxon>
        <taxon>Hypocreomycetidae</taxon>
        <taxon>Glomerellales</taxon>
        <taxon>Glomerellaceae</taxon>
        <taxon>Colletotrichum</taxon>
        <taxon>Colletotrichum spaethianum species complex</taxon>
    </lineage>
</organism>
<dbReference type="SMART" id="SM00292">
    <property type="entry name" value="BRCT"/>
    <property type="match status" value="1"/>
</dbReference>
<evidence type="ECO:0000259" key="3">
    <source>
        <dbReference type="PROSITE" id="PS50172"/>
    </source>
</evidence>
<dbReference type="Proteomes" id="UP001055172">
    <property type="component" value="Unassembled WGS sequence"/>
</dbReference>
<dbReference type="CDD" id="cd17731">
    <property type="entry name" value="BRCT_TopBP1_rpt2_like"/>
    <property type="match status" value="1"/>
</dbReference>
<feature type="domain" description="BRCT" evidence="3">
    <location>
        <begin position="53"/>
        <end position="134"/>
    </location>
</feature>
<dbReference type="EMBL" id="BPPX01000006">
    <property type="protein sequence ID" value="GJC81111.1"/>
    <property type="molecule type" value="Genomic_DNA"/>
</dbReference>
<gene>
    <name evidence="4" type="ORF">ColLi_03949</name>
</gene>
<dbReference type="SUPFAM" id="SSF52113">
    <property type="entry name" value="BRCT domain"/>
    <property type="match status" value="1"/>
</dbReference>
<evidence type="ECO:0000256" key="1">
    <source>
        <dbReference type="ARBA" id="ARBA00022737"/>
    </source>
</evidence>
<sequence>MDARWIDVVGELWMKDADIDFAALEREWQLKPLETCGDVVDPANPTEAKRGTLLLCMTGFDDPEQRTSIIDKITANGGAYTGDLTKRVSHLIVFKPEGKKYKAARAWNIRAVSLAWLEQSIERGMILDEQCFDPVLPPEEQGQGAWNKVNPRGVSLGKRSRSGVVEGVRGS</sequence>
<dbReference type="GO" id="GO:0033314">
    <property type="term" value="P:mitotic DNA replication checkpoint signaling"/>
    <property type="evidence" value="ECO:0007669"/>
    <property type="project" value="TreeGrafter"/>
</dbReference>
<feature type="region of interest" description="Disordered" evidence="2">
    <location>
        <begin position="138"/>
        <end position="171"/>
    </location>
</feature>
<keyword evidence="5" id="KW-1185">Reference proteome</keyword>
<keyword evidence="1" id="KW-0677">Repeat</keyword>
<reference evidence="4 5" key="1">
    <citation type="submission" date="2021-07" db="EMBL/GenBank/DDBJ databases">
        <title>Genome data of Colletotrichum spaethianum.</title>
        <authorList>
            <person name="Utami Y.D."/>
            <person name="Hiruma K."/>
        </authorList>
    </citation>
    <scope>NUCLEOTIDE SEQUENCE [LARGE SCALE GENOMIC DNA]</scope>
    <source>
        <strain evidence="4 5">MAFF 242679</strain>
    </source>
</reference>
<comment type="caution">
    <text evidence="4">The sequence shown here is derived from an EMBL/GenBank/DDBJ whole genome shotgun (WGS) entry which is preliminary data.</text>
</comment>
<name>A0AA37GIR6_9PEZI</name>
<evidence type="ECO:0000313" key="4">
    <source>
        <dbReference type="EMBL" id="GJC81111.1"/>
    </source>
</evidence>
<dbReference type="PROSITE" id="PS50172">
    <property type="entry name" value="BRCT"/>
    <property type="match status" value="1"/>
</dbReference>
<dbReference type="PANTHER" id="PTHR13561">
    <property type="entry name" value="DNA REPLICATION REGULATOR DPB11-RELATED"/>
    <property type="match status" value="1"/>
</dbReference>
<accession>A0AA37GIR6</accession>
<evidence type="ECO:0000256" key="2">
    <source>
        <dbReference type="SAM" id="MobiDB-lite"/>
    </source>
</evidence>
<evidence type="ECO:0000313" key="5">
    <source>
        <dbReference type="Proteomes" id="UP001055172"/>
    </source>
</evidence>
<dbReference type="AlphaFoldDB" id="A0AA37GIR6"/>
<protein>
    <submittedName>
        <fullName evidence="4">S-M checkpoint control protein rad4</fullName>
    </submittedName>
</protein>
<dbReference type="InterPro" id="IPR059215">
    <property type="entry name" value="BRCT2_TopBP1-like"/>
</dbReference>
<proteinExistence type="predicted"/>
<dbReference type="InterPro" id="IPR001357">
    <property type="entry name" value="BRCT_dom"/>
</dbReference>
<dbReference type="PANTHER" id="PTHR13561:SF20">
    <property type="entry name" value="DNA TOPOISOMERASE 2-BINDING PROTEIN 1"/>
    <property type="match status" value="1"/>
</dbReference>
<dbReference type="Pfam" id="PF12738">
    <property type="entry name" value="PTCB-BRCT"/>
    <property type="match status" value="1"/>
</dbReference>
<dbReference type="InterPro" id="IPR036420">
    <property type="entry name" value="BRCT_dom_sf"/>
</dbReference>
<dbReference type="GO" id="GO:0006270">
    <property type="term" value="P:DNA replication initiation"/>
    <property type="evidence" value="ECO:0007669"/>
    <property type="project" value="TreeGrafter"/>
</dbReference>
<dbReference type="GO" id="GO:0007095">
    <property type="term" value="P:mitotic G2 DNA damage checkpoint signaling"/>
    <property type="evidence" value="ECO:0007669"/>
    <property type="project" value="TreeGrafter"/>
</dbReference>
<dbReference type="Gene3D" id="3.40.50.10190">
    <property type="entry name" value="BRCT domain"/>
    <property type="match status" value="1"/>
</dbReference>